<dbReference type="Gene3D" id="3.30.160.390">
    <property type="entry name" value="Integrase, DNA-binding domain"/>
    <property type="match status" value="1"/>
</dbReference>
<dbReference type="InterPro" id="IPR010998">
    <property type="entry name" value="Integrase_recombinase_N"/>
</dbReference>
<evidence type="ECO:0000256" key="4">
    <source>
        <dbReference type="ARBA" id="ARBA00023172"/>
    </source>
</evidence>
<feature type="domain" description="Tyr recombinase" evidence="5">
    <location>
        <begin position="203"/>
        <end position="376"/>
    </location>
</feature>
<evidence type="ECO:0000313" key="7">
    <source>
        <dbReference type="Proteomes" id="UP000031521"/>
    </source>
</evidence>
<evidence type="ECO:0000313" key="6">
    <source>
        <dbReference type="EMBL" id="AJE46148.1"/>
    </source>
</evidence>
<keyword evidence="4" id="KW-0233">DNA recombination</keyword>
<keyword evidence="3" id="KW-0238">DNA-binding</keyword>
<dbReference type="KEGG" id="cid:P73_1433"/>
<dbReference type="Proteomes" id="UP000031521">
    <property type="component" value="Chromosome"/>
</dbReference>
<evidence type="ECO:0000256" key="3">
    <source>
        <dbReference type="ARBA" id="ARBA00023125"/>
    </source>
</evidence>
<organism evidence="6 7">
    <name type="scientific">Celeribacter indicus</name>
    <dbReference type="NCBI Taxonomy" id="1208324"/>
    <lineage>
        <taxon>Bacteria</taxon>
        <taxon>Pseudomonadati</taxon>
        <taxon>Pseudomonadota</taxon>
        <taxon>Alphaproteobacteria</taxon>
        <taxon>Rhodobacterales</taxon>
        <taxon>Roseobacteraceae</taxon>
        <taxon>Celeribacter</taxon>
    </lineage>
</organism>
<dbReference type="PANTHER" id="PTHR30629">
    <property type="entry name" value="PROPHAGE INTEGRASE"/>
    <property type="match status" value="1"/>
</dbReference>
<dbReference type="Pfam" id="PF13356">
    <property type="entry name" value="Arm-DNA-bind_3"/>
    <property type="match status" value="1"/>
</dbReference>
<dbReference type="InterPro" id="IPR002104">
    <property type="entry name" value="Integrase_catalytic"/>
</dbReference>
<protein>
    <submittedName>
        <fullName evidence="6">Phage integrase</fullName>
    </submittedName>
</protein>
<gene>
    <name evidence="6" type="ORF">P73_1433</name>
</gene>
<dbReference type="InterPro" id="IPR038488">
    <property type="entry name" value="Integrase_DNA-bd_sf"/>
</dbReference>
<dbReference type="PANTHER" id="PTHR30629:SF2">
    <property type="entry name" value="PROPHAGE INTEGRASE INTS-RELATED"/>
    <property type="match status" value="1"/>
</dbReference>
<dbReference type="InterPro" id="IPR050808">
    <property type="entry name" value="Phage_Integrase"/>
</dbReference>
<dbReference type="HOGENOM" id="CLU_027562_0_4_5"/>
<dbReference type="InterPro" id="IPR013762">
    <property type="entry name" value="Integrase-like_cat_sf"/>
</dbReference>
<dbReference type="Gene3D" id="1.10.150.130">
    <property type="match status" value="1"/>
</dbReference>
<keyword evidence="2" id="KW-0229">DNA integration</keyword>
<dbReference type="InterPro" id="IPR011010">
    <property type="entry name" value="DNA_brk_join_enz"/>
</dbReference>
<dbReference type="SUPFAM" id="SSF56349">
    <property type="entry name" value="DNA breaking-rejoining enzymes"/>
    <property type="match status" value="1"/>
</dbReference>
<accession>A0A0B5DRJ7</accession>
<dbReference type="STRING" id="1208324.P73_1433"/>
<proteinExistence type="inferred from homology"/>
<dbReference type="Pfam" id="PF22022">
    <property type="entry name" value="Phage_int_M"/>
    <property type="match status" value="1"/>
</dbReference>
<dbReference type="Pfam" id="PF00589">
    <property type="entry name" value="Phage_integrase"/>
    <property type="match status" value="1"/>
</dbReference>
<dbReference type="GO" id="GO:0003677">
    <property type="term" value="F:DNA binding"/>
    <property type="evidence" value="ECO:0007669"/>
    <property type="project" value="UniProtKB-KW"/>
</dbReference>
<evidence type="ECO:0000256" key="1">
    <source>
        <dbReference type="ARBA" id="ARBA00008857"/>
    </source>
</evidence>
<dbReference type="EMBL" id="CP004393">
    <property type="protein sequence ID" value="AJE46148.1"/>
    <property type="molecule type" value="Genomic_DNA"/>
</dbReference>
<name>A0A0B5DRJ7_9RHOB</name>
<sequence length="384" mass="42880">MAVSKIAPEAGRRLEVFDALTPGLALRVTEGGKKSWSVMYRVAGRGTGGNRGPLRRMTLGAYPLIDLKAARERAREALELADRGDDPADLRKDELRQKGERVFEVICKRFVELHAKAHTQKWRDTERLLNTYAVPAWRGRPIDGIDRAAAHELLDEVTMEHGTGAAREVRKHITKLFNWAVDRGLLAASPVAGMRRPELTYAPRERVLSMDELRAVWGAAGEMGYPFGPMVRLLILTAQRRAEVANLERGWLLPDQRAFEVPGSHYKTDRPQVVPLSAPALALVEALPKWNGGDFLLSTTGGKRPVSGFSKAKARLDRLSKVEDWTLHDLRRSAATHMARLGIPQEHIERVLGHAIEGVAGTYNRYSYLTEKRAALELWGAQWA</sequence>
<dbReference type="InterPro" id="IPR025166">
    <property type="entry name" value="Integrase_DNA_bind_dom"/>
</dbReference>
<dbReference type="GO" id="GO:0006310">
    <property type="term" value="P:DNA recombination"/>
    <property type="evidence" value="ECO:0007669"/>
    <property type="project" value="UniProtKB-KW"/>
</dbReference>
<evidence type="ECO:0000256" key="2">
    <source>
        <dbReference type="ARBA" id="ARBA00022908"/>
    </source>
</evidence>
<evidence type="ECO:0000259" key="5">
    <source>
        <dbReference type="PROSITE" id="PS51898"/>
    </source>
</evidence>
<comment type="similarity">
    <text evidence="1">Belongs to the 'phage' integrase family.</text>
</comment>
<dbReference type="CDD" id="cd00801">
    <property type="entry name" value="INT_P4_C"/>
    <property type="match status" value="1"/>
</dbReference>
<dbReference type="InterPro" id="IPR053876">
    <property type="entry name" value="Phage_int_M"/>
</dbReference>
<keyword evidence="7" id="KW-1185">Reference proteome</keyword>
<reference evidence="6 7" key="1">
    <citation type="journal article" date="2014" name="Int. J. Syst. Evol. Microbiol.">
        <title>Celeribacter indicus sp. nov., a polycyclic aromatic hydrocarbon-degrading bacterium from deep-sea sediment and reclassification of Huaishuia halophila as Celeribacter halophilus comb. nov.</title>
        <authorList>
            <person name="Lai Q."/>
            <person name="Cao J."/>
            <person name="Yuan J."/>
            <person name="Li F."/>
            <person name="Shao Z."/>
        </authorList>
    </citation>
    <scope>NUCLEOTIDE SEQUENCE [LARGE SCALE GENOMIC DNA]</scope>
    <source>
        <strain evidence="6">P73</strain>
    </source>
</reference>
<dbReference type="AlphaFoldDB" id="A0A0B5DRJ7"/>
<dbReference type="PROSITE" id="PS51898">
    <property type="entry name" value="TYR_RECOMBINASE"/>
    <property type="match status" value="1"/>
</dbReference>
<dbReference type="Gene3D" id="1.10.443.10">
    <property type="entry name" value="Intergrase catalytic core"/>
    <property type="match status" value="1"/>
</dbReference>
<dbReference type="GO" id="GO:0015074">
    <property type="term" value="P:DNA integration"/>
    <property type="evidence" value="ECO:0007669"/>
    <property type="project" value="UniProtKB-KW"/>
</dbReference>